<keyword evidence="3" id="KW-1185">Reference proteome</keyword>
<evidence type="ECO:0000313" key="2">
    <source>
        <dbReference type="EMBL" id="EIC01078.1"/>
    </source>
</evidence>
<accession>H7EN14</accession>
<dbReference type="eggNOG" id="ENOG5031CPQ">
    <property type="taxonomic scope" value="Bacteria"/>
</dbReference>
<dbReference type="STRING" id="907348.TresaDRAFT_0903"/>
<dbReference type="Pfam" id="PF25302">
    <property type="entry name" value="NADase_transloc"/>
    <property type="match status" value="1"/>
</dbReference>
<dbReference type="NCBIfam" id="NF047619">
    <property type="entry name" value="NADase_discoid"/>
    <property type="match status" value="1"/>
</dbReference>
<dbReference type="Proteomes" id="UP000003571">
    <property type="component" value="Unassembled WGS sequence"/>
</dbReference>
<name>H7EN14_9SPIR</name>
<protein>
    <recommendedName>
        <fullName evidence="1">NAD glycohydrolase translocation F5/8 type C domain-containing protein</fullName>
    </recommendedName>
</protein>
<sequence>MLIALSAGAARAQDFRQVLFGNNYERIGRVTNEDVLSALKEKIEPVVRAYTARDDRAPRVLSVTAIFEEKYINGKIYRVIAADHDYGAKLLGEEKSESERTEGRSLFARLRSAIKREAFGVPMQNVFQLVFVETEKGLRCLCAEPFRYWNSDGNEWFFCENSFSSVEIINRDGMINGILLHTTSETETHIGPKRTAERKSRAWFMEFGTAFLYGDSLEMDIKKDCDAEIEGSFALIDRKRPFLYTIQNAFDGNPATSFIEDTDDDMMEISVSVKSPSSETDRIRIVNGYAQTEKLYKANNRIARISSGAKAEFTCADGKTEAQESPWDKSALTVLSIHKGSSFSDTCLAELDFRTKGGKWIFGEN</sequence>
<dbReference type="PATRIC" id="fig|907348.3.peg.2326"/>
<proteinExistence type="predicted"/>
<organism evidence="2 3">
    <name type="scientific">Treponema saccharophilum DSM 2985</name>
    <dbReference type="NCBI Taxonomy" id="907348"/>
    <lineage>
        <taxon>Bacteria</taxon>
        <taxon>Pseudomonadati</taxon>
        <taxon>Spirochaetota</taxon>
        <taxon>Spirochaetia</taxon>
        <taxon>Spirochaetales</taxon>
        <taxon>Treponemataceae</taxon>
        <taxon>Treponema</taxon>
    </lineage>
</organism>
<dbReference type="AlphaFoldDB" id="H7EN14"/>
<dbReference type="InterPro" id="IPR057561">
    <property type="entry name" value="NADase_transloc"/>
</dbReference>
<dbReference type="EMBL" id="AGRW01000052">
    <property type="protein sequence ID" value="EIC01078.1"/>
    <property type="molecule type" value="Genomic_DNA"/>
</dbReference>
<evidence type="ECO:0000259" key="1">
    <source>
        <dbReference type="Pfam" id="PF25302"/>
    </source>
</evidence>
<evidence type="ECO:0000313" key="3">
    <source>
        <dbReference type="Proteomes" id="UP000003571"/>
    </source>
</evidence>
<feature type="domain" description="NAD glycohydrolase translocation F5/8 type C" evidence="1">
    <location>
        <begin position="233"/>
        <end position="353"/>
    </location>
</feature>
<comment type="caution">
    <text evidence="2">The sequence shown here is derived from an EMBL/GenBank/DDBJ whole genome shotgun (WGS) entry which is preliminary data.</text>
</comment>
<gene>
    <name evidence="2" type="ORF">TresaDRAFT_0903</name>
</gene>
<reference evidence="2 3" key="1">
    <citation type="submission" date="2011-09" db="EMBL/GenBank/DDBJ databases">
        <title>The draft genome of Treponema saccharophilum DSM 2985.</title>
        <authorList>
            <consortium name="US DOE Joint Genome Institute (JGI-PGF)"/>
            <person name="Lucas S."/>
            <person name="Copeland A."/>
            <person name="Lapidus A."/>
            <person name="Glavina del Rio T."/>
            <person name="Dalin E."/>
            <person name="Tice H."/>
            <person name="Bruce D."/>
            <person name="Goodwin L."/>
            <person name="Pitluck S."/>
            <person name="Peters L."/>
            <person name="Kyrpides N."/>
            <person name="Mavromatis K."/>
            <person name="Ivanova N."/>
            <person name="Markowitz V."/>
            <person name="Cheng J.-F."/>
            <person name="Hugenholtz P."/>
            <person name="Woyke T."/>
            <person name="Wu D."/>
            <person name="Gronow S."/>
            <person name="Wellnitz S."/>
            <person name="Brambilla E."/>
            <person name="Klenk H.-P."/>
            <person name="Eisen J.A."/>
        </authorList>
    </citation>
    <scope>NUCLEOTIDE SEQUENCE [LARGE SCALE GENOMIC DNA]</scope>
    <source>
        <strain evidence="2 3">DSM 2985</strain>
    </source>
</reference>